<reference evidence="1 2" key="1">
    <citation type="submission" date="2024-09" db="EMBL/GenBank/DDBJ databases">
        <authorList>
            <person name="Sun Q."/>
            <person name="Mori K."/>
        </authorList>
    </citation>
    <scope>NUCLEOTIDE SEQUENCE [LARGE SCALE GENOMIC DNA]</scope>
    <source>
        <strain evidence="1 2">JCM 13852</strain>
    </source>
</reference>
<comment type="caution">
    <text evidence="1">The sequence shown here is derived from an EMBL/GenBank/DDBJ whole genome shotgun (WGS) entry which is preliminary data.</text>
</comment>
<accession>A0ABV5U7T8</accession>
<protein>
    <submittedName>
        <fullName evidence="1">Uncharacterized protein</fullName>
    </submittedName>
</protein>
<dbReference type="Proteomes" id="UP001589535">
    <property type="component" value="Unassembled WGS sequence"/>
</dbReference>
<gene>
    <name evidence="1" type="ORF">ACFFTO_25015</name>
</gene>
<evidence type="ECO:0000313" key="1">
    <source>
        <dbReference type="EMBL" id="MFB9687455.1"/>
    </source>
</evidence>
<dbReference type="Gene3D" id="1.25.40.10">
    <property type="entry name" value="Tetratricopeptide repeat domain"/>
    <property type="match status" value="1"/>
</dbReference>
<proteinExistence type="predicted"/>
<keyword evidence="2" id="KW-1185">Reference proteome</keyword>
<sequence>MPRAPTDVPVSPAAVSESVELVLEVEGPVGGPLTLAQLDQAVRYYATEYARFPPDRLTAEVRRCRSAVNSMLGHAPPAGRRGELRVLGGWLSALLGNLAHHRGEHTVADIHLRTAVGLATDAGHPRLRAWALWARSMVARRQGNAATALVLARAGSISAQGPLQQAQGLAWAELPSLVALGHDPSPAIAAAQRAMDAAPAEEPGRFGFDRAEFHLHLAEALLAAGRPAAALSHATTSRDRKPPGSPGWVAATLALALAEVRRGELEHATGLAALVLDTVPPGRFRDTSRQRLTRCVAELNHHDPARTAQVLGDRLGWL</sequence>
<organism evidence="1 2">
    <name type="scientific">Amycolatopsis plumensis</name>
    <dbReference type="NCBI Taxonomy" id="236508"/>
    <lineage>
        <taxon>Bacteria</taxon>
        <taxon>Bacillati</taxon>
        <taxon>Actinomycetota</taxon>
        <taxon>Actinomycetes</taxon>
        <taxon>Pseudonocardiales</taxon>
        <taxon>Pseudonocardiaceae</taxon>
        <taxon>Amycolatopsis</taxon>
    </lineage>
</organism>
<name>A0ABV5U7T8_9PSEU</name>
<evidence type="ECO:0000313" key="2">
    <source>
        <dbReference type="Proteomes" id="UP001589535"/>
    </source>
</evidence>
<dbReference type="RefSeq" id="WP_378198023.1">
    <property type="nucleotide sequence ID" value="NZ_JBHMBK010000019.1"/>
</dbReference>
<dbReference type="InterPro" id="IPR011990">
    <property type="entry name" value="TPR-like_helical_dom_sf"/>
</dbReference>
<dbReference type="SUPFAM" id="SSF48452">
    <property type="entry name" value="TPR-like"/>
    <property type="match status" value="1"/>
</dbReference>
<dbReference type="EMBL" id="JBHMBK010000019">
    <property type="protein sequence ID" value="MFB9687455.1"/>
    <property type="molecule type" value="Genomic_DNA"/>
</dbReference>